<dbReference type="RefSeq" id="WP_078405177.1">
    <property type="nucleotide sequence ID" value="NZ_CP016377.1"/>
</dbReference>
<dbReference type="Proteomes" id="UP000190816">
    <property type="component" value="Unassembled WGS sequence"/>
</dbReference>
<evidence type="ECO:0000313" key="3">
    <source>
        <dbReference type="Proteomes" id="UP000190816"/>
    </source>
</evidence>
<keyword evidence="1" id="KW-0472">Membrane</keyword>
<evidence type="ECO:0000313" key="2">
    <source>
        <dbReference type="EMBL" id="OPB80569.1"/>
    </source>
</evidence>
<gene>
    <name evidence="2" type="ORF">BAY32_16280</name>
</gene>
<reference evidence="2 3" key="1">
    <citation type="submission" date="2016-06" db="EMBL/GenBank/DDBJ databases">
        <authorList>
            <person name="Nicholson A.C."/>
        </authorList>
    </citation>
    <scope>NUCLEOTIDE SEQUENCE [LARGE SCALE GENOMIC DNA]</scope>
    <source>
        <strain evidence="2 3">G4123</strain>
    </source>
</reference>
<feature type="transmembrane region" description="Helical" evidence="1">
    <location>
        <begin position="12"/>
        <end position="35"/>
    </location>
</feature>
<keyword evidence="1" id="KW-1133">Transmembrane helix</keyword>
<proteinExistence type="predicted"/>
<dbReference type="KEGG" id="ego:BBD34_18640"/>
<comment type="caution">
    <text evidence="2">The sequence shown here is derived from an EMBL/GenBank/DDBJ whole genome shotgun (WGS) entry which is preliminary data.</text>
</comment>
<dbReference type="EMBL" id="MAIC01000003">
    <property type="protein sequence ID" value="OPB80569.1"/>
    <property type="molecule type" value="Genomic_DNA"/>
</dbReference>
<organism evidence="2 3">
    <name type="scientific">Elizabethkingia ursingii</name>
    <dbReference type="NCBI Taxonomy" id="1756150"/>
    <lineage>
        <taxon>Bacteria</taxon>
        <taxon>Pseudomonadati</taxon>
        <taxon>Bacteroidota</taxon>
        <taxon>Flavobacteriia</taxon>
        <taxon>Flavobacteriales</taxon>
        <taxon>Weeksellaceae</taxon>
        <taxon>Elizabethkingia</taxon>
    </lineage>
</organism>
<accession>A0AAJ3NG46</accession>
<feature type="transmembrane region" description="Helical" evidence="1">
    <location>
        <begin position="47"/>
        <end position="68"/>
    </location>
</feature>
<dbReference type="AlphaFoldDB" id="A0AAJ3NG46"/>
<sequence>MLSSADLHLERALILTALALFLGAGTSFTLIIFIINSIRKKHKKALYYVLSFLIFGIIVVVLAALYFYNILIEHAEYPSGY</sequence>
<protein>
    <submittedName>
        <fullName evidence="2">Uncharacterized protein</fullName>
    </submittedName>
</protein>
<evidence type="ECO:0000256" key="1">
    <source>
        <dbReference type="SAM" id="Phobius"/>
    </source>
</evidence>
<name>A0AAJ3NG46_9FLAO</name>
<keyword evidence="1" id="KW-0812">Transmembrane</keyword>